<evidence type="ECO:0000256" key="3">
    <source>
        <dbReference type="ARBA" id="ARBA00022475"/>
    </source>
</evidence>
<evidence type="ECO:0000259" key="16">
    <source>
        <dbReference type="PROSITE" id="PS50041"/>
    </source>
</evidence>
<dbReference type="Pfam" id="PF00059">
    <property type="entry name" value="Lectin_C"/>
    <property type="match status" value="1"/>
</dbReference>
<feature type="transmembrane region" description="Helical" evidence="14">
    <location>
        <begin position="707"/>
        <end position="729"/>
    </location>
</feature>
<dbReference type="InterPro" id="IPR017983">
    <property type="entry name" value="GPCR_2_secretin-like_CS"/>
</dbReference>
<dbReference type="PANTHER" id="PTHR12011:SF471">
    <property type="entry name" value="G-PROTEIN COUPLED RECEPTORS FAMILY 2 PROFILE 2 DOMAIN-CONTAINING PROTEIN"/>
    <property type="match status" value="1"/>
</dbReference>
<dbReference type="InterPro" id="IPR001304">
    <property type="entry name" value="C-type_lectin-like"/>
</dbReference>
<dbReference type="PROSITE" id="PS50261">
    <property type="entry name" value="G_PROTEIN_RECEP_F2_4"/>
    <property type="match status" value="1"/>
</dbReference>
<dbReference type="SUPFAM" id="SSF56436">
    <property type="entry name" value="C-type lectin-like"/>
    <property type="match status" value="1"/>
</dbReference>
<dbReference type="PROSITE" id="PS51257">
    <property type="entry name" value="PROKAR_LIPOPROTEIN"/>
    <property type="match status" value="1"/>
</dbReference>
<dbReference type="PRINTS" id="PR00249">
    <property type="entry name" value="GPCRSECRETIN"/>
</dbReference>
<feature type="signal peptide" evidence="15">
    <location>
        <begin position="1"/>
        <end position="33"/>
    </location>
</feature>
<evidence type="ECO:0000256" key="2">
    <source>
        <dbReference type="ARBA" id="ARBA00007343"/>
    </source>
</evidence>
<evidence type="ECO:0000256" key="8">
    <source>
        <dbReference type="ARBA" id="ARBA00022837"/>
    </source>
</evidence>
<dbReference type="OrthoDB" id="347083at2759"/>
<gene>
    <name evidence="19" type="ORF">HOLleu_36889</name>
</gene>
<dbReference type="EMBL" id="JAIZAY010000019">
    <property type="protein sequence ID" value="KAJ8024222.1"/>
    <property type="molecule type" value="Genomic_DNA"/>
</dbReference>
<feature type="compositionally biased region" description="Polar residues" evidence="13">
    <location>
        <begin position="211"/>
        <end position="240"/>
    </location>
</feature>
<feature type="transmembrane region" description="Helical" evidence="14">
    <location>
        <begin position="563"/>
        <end position="589"/>
    </location>
</feature>
<dbReference type="PROSITE" id="PS50221">
    <property type="entry name" value="GAIN_B"/>
    <property type="match status" value="1"/>
</dbReference>
<keyword evidence="7" id="KW-0677">Repeat</keyword>
<evidence type="ECO:0000259" key="17">
    <source>
        <dbReference type="PROSITE" id="PS50221"/>
    </source>
</evidence>
<dbReference type="InterPro" id="IPR017981">
    <property type="entry name" value="GPCR_2-like_7TM"/>
</dbReference>
<feature type="region of interest" description="Disordered" evidence="13">
    <location>
        <begin position="211"/>
        <end position="251"/>
    </location>
</feature>
<dbReference type="Pfam" id="PF00002">
    <property type="entry name" value="7tm_2"/>
    <property type="match status" value="1"/>
</dbReference>
<dbReference type="GO" id="GO:0005886">
    <property type="term" value="C:plasma membrane"/>
    <property type="evidence" value="ECO:0007669"/>
    <property type="project" value="UniProtKB-SubCell"/>
</dbReference>
<keyword evidence="12" id="KW-0325">Glycoprotein</keyword>
<keyword evidence="3" id="KW-1003">Cell membrane</keyword>
<dbReference type="Pfam" id="PF01825">
    <property type="entry name" value="GPS"/>
    <property type="match status" value="1"/>
</dbReference>
<evidence type="ECO:0000256" key="13">
    <source>
        <dbReference type="SAM" id="MobiDB-lite"/>
    </source>
</evidence>
<dbReference type="PROSITE" id="PS00650">
    <property type="entry name" value="G_PROTEIN_RECEP_F2_2"/>
    <property type="match status" value="1"/>
</dbReference>
<accession>A0A9Q0YQ13</accession>
<keyword evidence="8" id="KW-0106">Calcium</keyword>
<feature type="compositionally biased region" description="Basic and acidic residues" evidence="13">
    <location>
        <begin position="866"/>
        <end position="875"/>
    </location>
</feature>
<evidence type="ECO:0000256" key="7">
    <source>
        <dbReference type="ARBA" id="ARBA00022737"/>
    </source>
</evidence>
<feature type="region of interest" description="Disordered" evidence="13">
    <location>
        <begin position="852"/>
        <end position="890"/>
    </location>
</feature>
<dbReference type="InterPro" id="IPR016186">
    <property type="entry name" value="C-type_lectin-like/link_sf"/>
</dbReference>
<keyword evidence="9 14" id="KW-1133">Transmembrane helix</keyword>
<dbReference type="PANTHER" id="PTHR12011">
    <property type="entry name" value="ADHESION G-PROTEIN COUPLED RECEPTOR"/>
    <property type="match status" value="1"/>
</dbReference>
<dbReference type="InterPro" id="IPR016187">
    <property type="entry name" value="CTDL_fold"/>
</dbReference>
<keyword evidence="11" id="KW-1015">Disulfide bond</keyword>
<evidence type="ECO:0000313" key="19">
    <source>
        <dbReference type="EMBL" id="KAJ8024222.1"/>
    </source>
</evidence>
<evidence type="ECO:0000259" key="18">
    <source>
        <dbReference type="PROSITE" id="PS50261"/>
    </source>
</evidence>
<reference evidence="19" key="1">
    <citation type="submission" date="2021-10" db="EMBL/GenBank/DDBJ databases">
        <title>Tropical sea cucumber genome reveals ecological adaptation and Cuvierian tubules defense mechanism.</title>
        <authorList>
            <person name="Chen T."/>
        </authorList>
    </citation>
    <scope>NUCLEOTIDE SEQUENCE</scope>
    <source>
        <strain evidence="19">Nanhai2018</strain>
        <tissue evidence="19">Muscle</tissue>
    </source>
</reference>
<feature type="domain" description="GAIN-B" evidence="17">
    <location>
        <begin position="374"/>
        <end position="552"/>
    </location>
</feature>
<evidence type="ECO:0000256" key="14">
    <source>
        <dbReference type="SAM" id="Phobius"/>
    </source>
</evidence>
<dbReference type="SMART" id="SM00034">
    <property type="entry name" value="CLECT"/>
    <property type="match status" value="1"/>
</dbReference>
<evidence type="ECO:0000256" key="4">
    <source>
        <dbReference type="ARBA" id="ARBA00022536"/>
    </source>
</evidence>
<evidence type="ECO:0000256" key="6">
    <source>
        <dbReference type="ARBA" id="ARBA00022729"/>
    </source>
</evidence>
<keyword evidence="20" id="KW-1185">Reference proteome</keyword>
<evidence type="ECO:0000313" key="20">
    <source>
        <dbReference type="Proteomes" id="UP001152320"/>
    </source>
</evidence>
<organism evidence="19 20">
    <name type="scientific">Holothuria leucospilota</name>
    <name type="common">Black long sea cucumber</name>
    <name type="synonym">Mertensiothuria leucospilota</name>
    <dbReference type="NCBI Taxonomy" id="206669"/>
    <lineage>
        <taxon>Eukaryota</taxon>
        <taxon>Metazoa</taxon>
        <taxon>Echinodermata</taxon>
        <taxon>Eleutherozoa</taxon>
        <taxon>Echinozoa</taxon>
        <taxon>Holothuroidea</taxon>
        <taxon>Aspidochirotacea</taxon>
        <taxon>Aspidochirotida</taxon>
        <taxon>Holothuriidae</taxon>
        <taxon>Holothuria</taxon>
    </lineage>
</organism>
<feature type="transmembrane region" description="Helical" evidence="14">
    <location>
        <begin position="601"/>
        <end position="620"/>
    </location>
</feature>
<feature type="domain" description="C-type lectin" evidence="16">
    <location>
        <begin position="47"/>
        <end position="149"/>
    </location>
</feature>
<dbReference type="Proteomes" id="UP001152320">
    <property type="component" value="Chromosome 19"/>
</dbReference>
<dbReference type="FunFam" id="1.20.1070.10:FF:000054">
    <property type="entry name" value="Adhesion G protein-coupled receptor E3"/>
    <property type="match status" value="1"/>
</dbReference>
<evidence type="ECO:0000256" key="11">
    <source>
        <dbReference type="ARBA" id="ARBA00023157"/>
    </source>
</evidence>
<dbReference type="Gene3D" id="2.60.220.50">
    <property type="match status" value="1"/>
</dbReference>
<name>A0A9Q0YQ13_HOLLE</name>
<dbReference type="InterPro" id="IPR057244">
    <property type="entry name" value="GAIN_B"/>
</dbReference>
<feature type="transmembrane region" description="Helical" evidence="14">
    <location>
        <begin position="666"/>
        <end position="687"/>
    </location>
</feature>
<evidence type="ECO:0000256" key="1">
    <source>
        <dbReference type="ARBA" id="ARBA00004651"/>
    </source>
</evidence>
<feature type="domain" description="G-protein coupled receptors family 2 profile 2" evidence="18">
    <location>
        <begin position="561"/>
        <end position="804"/>
    </location>
</feature>
<dbReference type="PROSITE" id="PS50041">
    <property type="entry name" value="C_TYPE_LECTIN_2"/>
    <property type="match status" value="1"/>
</dbReference>
<dbReference type="AlphaFoldDB" id="A0A9Q0YQ13"/>
<dbReference type="Gene3D" id="3.10.100.10">
    <property type="entry name" value="Mannose-Binding Protein A, subunit A"/>
    <property type="match status" value="1"/>
</dbReference>
<evidence type="ECO:0000256" key="15">
    <source>
        <dbReference type="SAM" id="SignalP"/>
    </source>
</evidence>
<feature type="chain" id="PRO_5040511194" evidence="15">
    <location>
        <begin position="34"/>
        <end position="973"/>
    </location>
</feature>
<keyword evidence="4" id="KW-0245">EGF-like domain</keyword>
<evidence type="ECO:0000256" key="10">
    <source>
        <dbReference type="ARBA" id="ARBA00023136"/>
    </source>
</evidence>
<dbReference type="InterPro" id="IPR000832">
    <property type="entry name" value="GPCR_2_secretin-like"/>
</dbReference>
<dbReference type="GO" id="GO:0007166">
    <property type="term" value="P:cell surface receptor signaling pathway"/>
    <property type="evidence" value="ECO:0007669"/>
    <property type="project" value="InterPro"/>
</dbReference>
<dbReference type="InterPro" id="IPR000203">
    <property type="entry name" value="GPS"/>
</dbReference>
<keyword evidence="6 15" id="KW-0732">Signal</keyword>
<dbReference type="Gene3D" id="1.20.1070.10">
    <property type="entry name" value="Rhodopsin 7-helix transmembrane proteins"/>
    <property type="match status" value="1"/>
</dbReference>
<comment type="subcellular location">
    <subcellularLocation>
        <location evidence="1">Cell membrane</location>
        <topology evidence="1">Multi-pass membrane protein</topology>
    </subcellularLocation>
</comment>
<dbReference type="InterPro" id="IPR046338">
    <property type="entry name" value="GAIN_dom_sf"/>
</dbReference>
<keyword evidence="10 14" id="KW-0472">Membrane</keyword>
<dbReference type="GO" id="GO:0007189">
    <property type="term" value="P:adenylate cyclase-activating G protein-coupled receptor signaling pathway"/>
    <property type="evidence" value="ECO:0007669"/>
    <property type="project" value="TreeGrafter"/>
</dbReference>
<proteinExistence type="inferred from homology"/>
<keyword evidence="5 14" id="KW-0812">Transmembrane</keyword>
<feature type="compositionally biased region" description="Polar residues" evidence="13">
    <location>
        <begin position="852"/>
        <end position="865"/>
    </location>
</feature>
<feature type="transmembrane region" description="Helical" evidence="14">
    <location>
        <begin position="749"/>
        <end position="774"/>
    </location>
</feature>
<evidence type="ECO:0000256" key="5">
    <source>
        <dbReference type="ARBA" id="ARBA00022692"/>
    </source>
</evidence>
<evidence type="ECO:0000256" key="9">
    <source>
        <dbReference type="ARBA" id="ARBA00022989"/>
    </source>
</evidence>
<feature type="transmembrane region" description="Helical" evidence="14">
    <location>
        <begin position="632"/>
        <end position="654"/>
    </location>
</feature>
<dbReference type="CDD" id="cd00037">
    <property type="entry name" value="CLECT"/>
    <property type="match status" value="1"/>
</dbReference>
<comment type="caution">
    <text evidence="19">The sequence shown here is derived from an EMBL/GenBank/DDBJ whole genome shotgun (WGS) entry which is preliminary data.</text>
</comment>
<protein>
    <submittedName>
        <fullName evidence="19">Adhesion G protein-coupled receptor L1</fullName>
    </submittedName>
</protein>
<feature type="compositionally biased region" description="Low complexity" evidence="13">
    <location>
        <begin position="241"/>
        <end position="251"/>
    </location>
</feature>
<dbReference type="SUPFAM" id="SSF81321">
    <property type="entry name" value="Family A G protein-coupled receptor-like"/>
    <property type="match status" value="1"/>
</dbReference>
<feature type="region of interest" description="Disordered" evidence="13">
    <location>
        <begin position="172"/>
        <end position="192"/>
    </location>
</feature>
<dbReference type="GO" id="GO:0004930">
    <property type="term" value="F:G protein-coupled receptor activity"/>
    <property type="evidence" value="ECO:0007669"/>
    <property type="project" value="InterPro"/>
</dbReference>
<feature type="compositionally biased region" description="Low complexity" evidence="13">
    <location>
        <begin position="180"/>
        <end position="192"/>
    </location>
</feature>
<feature type="transmembrane region" description="Helical" evidence="14">
    <location>
        <begin position="780"/>
        <end position="803"/>
    </location>
</feature>
<dbReference type="SMART" id="SM00303">
    <property type="entry name" value="GPS"/>
    <property type="match status" value="1"/>
</dbReference>
<keyword evidence="19" id="KW-0675">Receptor</keyword>
<comment type="similarity">
    <text evidence="2">Belongs to the G-protein coupled receptor 2 family. Adhesion G-protein coupled receptor (ADGR) subfamily.</text>
</comment>
<sequence>MINERKMILDCLVMGSVLAFLVFLILAACPVYTANTCGAAPNGDTICLYRTAATSTPHSAAKMACESMQEQLAEILDQPTQDFIENNILDPGMDDGSLYWIGLRLDMSEYKWEHSGTVMSYDNFAPSASEVSECVCLVGTDGVWQDIICGSALSGYFCQKEANPTTAKTTRFVNTSPRGTTSVAPSTAPPTSLAVKATARASVPPTIVYHGTTSQVPPTGTTSQTDLIQSTPTDESQPNFTSTTGETSTQTINSTTSSVLDFKELSTEACNGHCKLTLEERLTNATLDDVSDIVENEDLGSEDILQIQGWFEDNVYIREDEENYLRYTRTYLHTFNEILNSTKEDTFELANPVIFAESCNELLEDFAGKWSFNETLKISYSNIETELVREFADTFEGFTSDFNAAQNEEQLDGYISIQNDWVEDYNTTDNSTIDIIVVMYQASMVDSMGNDETNEIVSNFVSITVVVDGDTVSLPVTFGLELDEEKLKADKKGRQVNLEPLCVFWEYSLGNDFAGYWSTYGCAVISQNATYVQCSCNHTTNFAILMQTTEVEIRPEDETALSLLSLIGLGISTAALLITIIVLVCLPSLKSDRVFIHKHLVVALIIAQTLFISTLGAVHQELICKLVAISLHYFYLAVFMWMLIEGVHLYLEIVQVFSRFDGKNKTVHYIVTGWGLPLIVVGVSVAIRWKNYGTGKGCWLSIEDGLIWSFLGPVAFVIVINFIILLLVIRVVFRASSARGKEDSEYKHIVAALKGALFLLPLLGLTWTVGFMSVSEGTLVFQYLFVILNSLQGLFIFLFYCAMNKEVRTALSRRFSQVALESGGSKSLSLRAVAKLKSSGKSTSPVFRLTDSSGASVIPSKSSGLHSEDEGKRESISASGISVHQKEPHSQLIHTVSSSMVTLIQECLTRLNQAKALSVRITISEHQREWSMVLRWPEMGYAEKTSRTCRRGVWFHQEGLRTSPGKKEDQPTQ</sequence>
<evidence type="ECO:0000256" key="12">
    <source>
        <dbReference type="ARBA" id="ARBA00023180"/>
    </source>
</evidence>